<comment type="caution">
    <text evidence="1">The sequence shown here is derived from an EMBL/GenBank/DDBJ whole genome shotgun (WGS) entry which is preliminary data.</text>
</comment>
<protein>
    <submittedName>
        <fullName evidence="1">Uncharacterized protein</fullName>
    </submittedName>
</protein>
<organism evidence="1 2">
    <name type="scientific">Polyplax serrata</name>
    <name type="common">Common mouse louse</name>
    <dbReference type="NCBI Taxonomy" id="468196"/>
    <lineage>
        <taxon>Eukaryota</taxon>
        <taxon>Metazoa</taxon>
        <taxon>Ecdysozoa</taxon>
        <taxon>Arthropoda</taxon>
        <taxon>Hexapoda</taxon>
        <taxon>Insecta</taxon>
        <taxon>Pterygota</taxon>
        <taxon>Neoptera</taxon>
        <taxon>Paraneoptera</taxon>
        <taxon>Psocodea</taxon>
        <taxon>Troctomorpha</taxon>
        <taxon>Phthiraptera</taxon>
        <taxon>Anoplura</taxon>
        <taxon>Polyplacidae</taxon>
        <taxon>Polyplax</taxon>
    </lineage>
</organism>
<dbReference type="Proteomes" id="UP001372834">
    <property type="component" value="Unassembled WGS sequence"/>
</dbReference>
<reference evidence="1 2" key="1">
    <citation type="submission" date="2023-10" db="EMBL/GenBank/DDBJ databases">
        <title>Genomes of two closely related lineages of the louse Polyplax serrata with different host specificities.</title>
        <authorList>
            <person name="Martinu J."/>
            <person name="Tarabai H."/>
            <person name="Stefka J."/>
            <person name="Hypsa V."/>
        </authorList>
    </citation>
    <scope>NUCLEOTIDE SEQUENCE [LARGE SCALE GENOMIC DNA]</scope>
    <source>
        <strain evidence="1">HR10_N</strain>
    </source>
</reference>
<name>A0AAN8S396_POLSC</name>
<evidence type="ECO:0000313" key="2">
    <source>
        <dbReference type="Proteomes" id="UP001372834"/>
    </source>
</evidence>
<gene>
    <name evidence="1" type="ORF">RUM43_006019</name>
</gene>
<dbReference type="AlphaFoldDB" id="A0AAN8S396"/>
<evidence type="ECO:0000313" key="1">
    <source>
        <dbReference type="EMBL" id="KAK6625720.1"/>
    </source>
</evidence>
<proteinExistence type="predicted"/>
<dbReference type="EMBL" id="JAWJWE010000037">
    <property type="protein sequence ID" value="KAK6625720.1"/>
    <property type="molecule type" value="Genomic_DNA"/>
</dbReference>
<sequence length="89" mass="11024">MDFIELKRWILLFEFTVNRRYKLKKQNERNMNNKKGNDNKMFRMNEWMSQHFLMGIFCYVHNIHKYNSCKILITLGGDFLLRDYIRTPI</sequence>
<accession>A0AAN8S396</accession>